<name>A0A168A0A0_9HYPO</name>
<evidence type="ECO:0000256" key="2">
    <source>
        <dbReference type="ARBA" id="ARBA00022448"/>
    </source>
</evidence>
<feature type="compositionally biased region" description="Basic and acidic residues" evidence="7">
    <location>
        <begin position="424"/>
        <end position="441"/>
    </location>
</feature>
<comment type="subcellular location">
    <subcellularLocation>
        <location evidence="1">Membrane</location>
    </subcellularLocation>
</comment>
<comment type="caution">
    <text evidence="10">The sequence shown here is derived from an EMBL/GenBank/DDBJ whole genome shotgun (WGS) entry which is preliminary data.</text>
</comment>
<feature type="transmembrane region" description="Helical" evidence="8">
    <location>
        <begin position="379"/>
        <end position="404"/>
    </location>
</feature>
<dbReference type="PANTHER" id="PTHR47797">
    <property type="entry name" value="DEHYDROGENASE, PUTATIVE (AFU_ORTHOLOGUE AFUA_8G05805)-RELATED"/>
    <property type="match status" value="1"/>
</dbReference>
<dbReference type="Proteomes" id="UP000076874">
    <property type="component" value="Unassembled WGS sequence"/>
</dbReference>
<dbReference type="InterPro" id="IPR006593">
    <property type="entry name" value="Cyt_b561/ferric_Rdtase_TM"/>
</dbReference>
<feature type="region of interest" description="Disordered" evidence="7">
    <location>
        <begin position="410"/>
        <end position="509"/>
    </location>
</feature>
<feature type="compositionally biased region" description="Polar residues" evidence="7">
    <location>
        <begin position="460"/>
        <end position="470"/>
    </location>
</feature>
<dbReference type="EMBL" id="AZHD01000001">
    <property type="protein sequence ID" value="OAA68095.1"/>
    <property type="molecule type" value="Genomic_DNA"/>
</dbReference>
<feature type="compositionally biased region" description="Basic and acidic residues" evidence="7">
    <location>
        <begin position="494"/>
        <end position="509"/>
    </location>
</feature>
<dbReference type="GO" id="GO:0016020">
    <property type="term" value="C:membrane"/>
    <property type="evidence" value="ECO:0007669"/>
    <property type="project" value="UniProtKB-SubCell"/>
</dbReference>
<keyword evidence="6 8" id="KW-0472">Membrane</keyword>
<feature type="transmembrane region" description="Helical" evidence="8">
    <location>
        <begin position="243"/>
        <end position="262"/>
    </location>
</feature>
<evidence type="ECO:0000259" key="9">
    <source>
        <dbReference type="SMART" id="SM00665"/>
    </source>
</evidence>
<evidence type="ECO:0000256" key="3">
    <source>
        <dbReference type="ARBA" id="ARBA00022692"/>
    </source>
</evidence>
<keyword evidence="3 8" id="KW-0812">Transmembrane</keyword>
<keyword evidence="4" id="KW-0249">Electron transport</keyword>
<feature type="region of interest" description="Disordered" evidence="7">
    <location>
        <begin position="177"/>
        <end position="234"/>
    </location>
</feature>
<protein>
    <submittedName>
        <fullName evidence="10">Integral membrane protein</fullName>
    </submittedName>
</protein>
<dbReference type="STRING" id="1081102.A0A168A0A0"/>
<evidence type="ECO:0000256" key="4">
    <source>
        <dbReference type="ARBA" id="ARBA00022982"/>
    </source>
</evidence>
<evidence type="ECO:0000256" key="1">
    <source>
        <dbReference type="ARBA" id="ARBA00004370"/>
    </source>
</evidence>
<dbReference type="Pfam" id="PF16010">
    <property type="entry name" value="CDH-cyt"/>
    <property type="match status" value="1"/>
</dbReference>
<feature type="transmembrane region" description="Helical" evidence="8">
    <location>
        <begin position="352"/>
        <end position="373"/>
    </location>
</feature>
<organism evidence="10 11">
    <name type="scientific">Niveomyces insectorum RCEF 264</name>
    <dbReference type="NCBI Taxonomy" id="1081102"/>
    <lineage>
        <taxon>Eukaryota</taxon>
        <taxon>Fungi</taxon>
        <taxon>Dikarya</taxon>
        <taxon>Ascomycota</taxon>
        <taxon>Pezizomycotina</taxon>
        <taxon>Sordariomycetes</taxon>
        <taxon>Hypocreomycetidae</taxon>
        <taxon>Hypocreales</taxon>
        <taxon>Cordycipitaceae</taxon>
        <taxon>Niveomyces</taxon>
    </lineage>
</organism>
<dbReference type="CDD" id="cd08760">
    <property type="entry name" value="Cyt_b561_FRRS1_like"/>
    <property type="match status" value="1"/>
</dbReference>
<evidence type="ECO:0000313" key="11">
    <source>
        <dbReference type="Proteomes" id="UP000076874"/>
    </source>
</evidence>
<reference evidence="10 11" key="1">
    <citation type="journal article" date="2016" name="Genome Biol. Evol.">
        <title>Divergent and convergent evolution of fungal pathogenicity.</title>
        <authorList>
            <person name="Shang Y."/>
            <person name="Xiao G."/>
            <person name="Zheng P."/>
            <person name="Cen K."/>
            <person name="Zhan S."/>
            <person name="Wang C."/>
        </authorList>
    </citation>
    <scope>NUCLEOTIDE SEQUENCE [LARGE SCALE GENOMIC DNA]</scope>
    <source>
        <strain evidence="10 11">RCEF 264</strain>
    </source>
</reference>
<feature type="compositionally biased region" description="Gly residues" evidence="7">
    <location>
        <begin position="188"/>
        <end position="220"/>
    </location>
</feature>
<accession>A0A168A0A0</accession>
<keyword evidence="2" id="KW-0813">Transport</keyword>
<evidence type="ECO:0000256" key="8">
    <source>
        <dbReference type="SAM" id="Phobius"/>
    </source>
</evidence>
<evidence type="ECO:0000256" key="7">
    <source>
        <dbReference type="SAM" id="MobiDB-lite"/>
    </source>
</evidence>
<dbReference type="InterPro" id="IPR015920">
    <property type="entry name" value="Cellobiose_DH-like_cyt"/>
</dbReference>
<dbReference type="SUPFAM" id="SSF49344">
    <property type="entry name" value="CBD9-like"/>
    <property type="match status" value="1"/>
</dbReference>
<sequence length="509" mass="52751">MTTGASAVINYCPSGASGVCYAVGVPPSTASKGSGNIYFRITAPTSYQWVALGTGTMMAGSNMFIMYQDGKGNVTLSPRLGTFHTMPTLNTGSNAPQLTLLAGSGVSGTTMTANVVCANCESWGTSGKLSVTSTSAPWIGAWRAGSSLATTNKNAALTQHDNTAQYQLDLTKATISSDSNPFVSQSSGNGGSNGGSGSGSGSGGSNGGSSGSGNNGGGTTPGSSPNNGGGGVTVVSSGKPSSMVLAAHGIIMALVMVVLYPLGASLMPLLGKWYIHGIWQGLAYLLMWAGFALGVRTAQQRGLLFAGPGNTHTVLGTVTVAALGIQPFLGLLHHHLFKRTGGRTYVSHAHIWWGRVFMIIGIVNGGLGLKLASASHSLIVAYAVTSAVLFVAYIVAKAVGSLFLRRRAGKASRRSEPTVSGNGRRYDEPRHQARGGDDNGYRNEQQQQQQYKGSGGRDGSGSTYDYASQSPPQPVPMRDLGRQPASGPPPGDNEQNRSRMQREQQRYAY</sequence>
<dbReference type="SMART" id="SM00665">
    <property type="entry name" value="B561"/>
    <property type="match status" value="1"/>
</dbReference>
<feature type="domain" description="Cytochrome b561" evidence="9">
    <location>
        <begin position="247"/>
        <end position="369"/>
    </location>
</feature>
<feature type="transmembrane region" description="Helical" evidence="8">
    <location>
        <begin position="274"/>
        <end position="293"/>
    </location>
</feature>
<dbReference type="CDD" id="cd09630">
    <property type="entry name" value="CDH_like_cytochrome"/>
    <property type="match status" value="1"/>
</dbReference>
<keyword evidence="11" id="KW-1185">Reference proteome</keyword>
<keyword evidence="5 8" id="KW-1133">Transmembrane helix</keyword>
<dbReference type="OrthoDB" id="19261at2759"/>
<dbReference type="AlphaFoldDB" id="A0A168A0A0"/>
<gene>
    <name evidence="10" type="ORF">SPI_00290</name>
</gene>
<evidence type="ECO:0000256" key="5">
    <source>
        <dbReference type="ARBA" id="ARBA00022989"/>
    </source>
</evidence>
<proteinExistence type="predicted"/>
<feature type="transmembrane region" description="Helical" evidence="8">
    <location>
        <begin position="313"/>
        <end position="332"/>
    </location>
</feature>
<dbReference type="Gene3D" id="1.20.120.1770">
    <property type="match status" value="1"/>
</dbReference>
<dbReference type="PANTHER" id="PTHR47797:SF4">
    <property type="entry name" value="DOMON DOMAIN-CONTAINING PROTEIN"/>
    <property type="match status" value="1"/>
</dbReference>
<dbReference type="Gene3D" id="2.60.40.1210">
    <property type="entry name" value="Cellobiose dehydrogenase, cytochrome domain"/>
    <property type="match status" value="1"/>
</dbReference>
<evidence type="ECO:0000256" key="6">
    <source>
        <dbReference type="ARBA" id="ARBA00023136"/>
    </source>
</evidence>
<evidence type="ECO:0000313" key="10">
    <source>
        <dbReference type="EMBL" id="OAA68095.1"/>
    </source>
</evidence>